<keyword evidence="1" id="KW-0472">Membrane</keyword>
<keyword evidence="1" id="KW-0812">Transmembrane</keyword>
<proteinExistence type="predicted"/>
<organism evidence="2 3">
    <name type="scientific">Desulforamulus ferrireducens</name>
    <dbReference type="NCBI Taxonomy" id="1833852"/>
    <lineage>
        <taxon>Bacteria</taxon>
        <taxon>Bacillati</taxon>
        <taxon>Bacillota</taxon>
        <taxon>Clostridia</taxon>
        <taxon>Eubacteriales</taxon>
        <taxon>Peptococcaceae</taxon>
        <taxon>Desulforamulus</taxon>
    </lineage>
</organism>
<evidence type="ECO:0000313" key="3">
    <source>
        <dbReference type="Proteomes" id="UP000189464"/>
    </source>
</evidence>
<feature type="transmembrane region" description="Helical" evidence="1">
    <location>
        <begin position="596"/>
        <end position="613"/>
    </location>
</feature>
<feature type="transmembrane region" description="Helical" evidence="1">
    <location>
        <begin position="657"/>
        <end position="676"/>
    </location>
</feature>
<feature type="transmembrane region" description="Helical" evidence="1">
    <location>
        <begin position="393"/>
        <end position="411"/>
    </location>
</feature>
<dbReference type="KEGG" id="dfg:B0537_11050"/>
<evidence type="ECO:0000256" key="1">
    <source>
        <dbReference type="SAM" id="Phobius"/>
    </source>
</evidence>
<dbReference type="RefSeq" id="WP_077714633.1">
    <property type="nucleotide sequence ID" value="NZ_CP019698.1"/>
</dbReference>
<dbReference type="Gene3D" id="3.40.720.10">
    <property type="entry name" value="Alkaline Phosphatase, subunit A"/>
    <property type="match status" value="1"/>
</dbReference>
<dbReference type="STRING" id="1833852.B0537_11050"/>
<feature type="transmembrane region" description="Helical" evidence="1">
    <location>
        <begin position="519"/>
        <end position="538"/>
    </location>
</feature>
<keyword evidence="1" id="KW-1133">Transmembrane helix</keyword>
<dbReference type="EMBL" id="CP019698">
    <property type="protein sequence ID" value="AQS59569.1"/>
    <property type="molecule type" value="Genomic_DNA"/>
</dbReference>
<evidence type="ECO:0000313" key="2">
    <source>
        <dbReference type="EMBL" id="AQS59569.1"/>
    </source>
</evidence>
<accession>A0A1S6IXR4</accession>
<protein>
    <submittedName>
        <fullName evidence="2">Uncharacterized protein</fullName>
    </submittedName>
</protein>
<reference evidence="2 3" key="1">
    <citation type="journal article" date="2016" name="Int. J. Syst. Evol. Microbiol.">
        <title>Desulfotomaculum ferrireducens sp. nov., a moderately thermophilic sulfate-reducing and dissimilatory Fe(III)-reducing bacterium isolated from compost.</title>
        <authorList>
            <person name="Yang G."/>
            <person name="Guo J."/>
            <person name="Zhuang L."/>
            <person name="Yuan Y."/>
            <person name="Zhou S."/>
        </authorList>
    </citation>
    <scope>NUCLEOTIDE SEQUENCE [LARGE SCALE GENOMIC DNA]</scope>
    <source>
        <strain evidence="2 3">GSS09</strain>
    </source>
</reference>
<dbReference type="InterPro" id="IPR017850">
    <property type="entry name" value="Alkaline_phosphatase_core_sf"/>
</dbReference>
<feature type="transmembrane region" description="Helical" evidence="1">
    <location>
        <begin position="545"/>
        <end position="565"/>
    </location>
</feature>
<dbReference type="AlphaFoldDB" id="A0A1S6IXR4"/>
<feature type="transmembrane region" description="Helical" evidence="1">
    <location>
        <begin position="714"/>
        <end position="733"/>
    </location>
</feature>
<feature type="transmembrane region" description="Helical" evidence="1">
    <location>
        <begin position="688"/>
        <end position="708"/>
    </location>
</feature>
<name>A0A1S6IXR4_9FIRM</name>
<gene>
    <name evidence="2" type="ORF">B0537_11050</name>
</gene>
<keyword evidence="3" id="KW-1185">Reference proteome</keyword>
<dbReference type="OrthoDB" id="3199331at2"/>
<feature type="transmembrane region" description="Helical" evidence="1">
    <location>
        <begin position="423"/>
        <end position="442"/>
    </location>
</feature>
<sequence length="745" mass="81656">MSNSFWQKLLASFILLFIVMVSCGKFSYAAETDQTASRVVMVVVDKITIDDYAGDHLRNIKALTQKGSVGLLNNNTGAGIYSEHTYPTIGGGAHLIGTDEGNYAFAEHERVADAFGWEEYQSRTGWQSPEGAAVQLGIGRLQRLNSELRYPAVPGALGQAIEDGGYKTAVIGNADTREKHRRLVTTITMNQRGITYFSDIDRSILIENKTLLGSFRTDFTKVLQRVEHYKKAGVALVVIETGDMTRIYESRNIALDTAYQQQREKALAEIDRFVGELAESMDFKQELLLVVTPTPPSEAIKETKNLTPIFAVGPGYTPGTLLTSSTTKRDGIIMNTDIAPTILKALGLPSVLEMSGRPFMSSSMVPEGNTLEYLANVNQRLISTYQGRAPLQSAYVFVQIIVLVMALFGIFLKRHMAEHIKPFLLVVMAVPLAELLMPLLPVKSVPMLAIQLIITTLLIAGLAILMQRKLKVDPFIFICLATAGTILIDVVNNSYLQKQSLLGYDPIVGARFYGIGNEYMGVLIGSLIIGTTAALQSWVRYRKPLLVVTGLVYLFAIYAMAAPYLGTNVGGTIAITAALLVTFLLLLNVKFRLRTVLVVAAIVLIAVTGFIAFDLSRPAELRSHMGTTASLILNSGSSQALDIIQRKWAMNMKLLRYTVWSRILLASLAVLALLFYRPRGIMEKIRTTNPYLFKGFIGVVTGALVAFAVNDSGVVAAATAMIFGAPPLVYLVLSEQKHDQQHKII</sequence>
<feature type="transmembrane region" description="Helical" evidence="1">
    <location>
        <begin position="475"/>
        <end position="496"/>
    </location>
</feature>
<feature type="transmembrane region" description="Helical" evidence="1">
    <location>
        <begin position="448"/>
        <end position="466"/>
    </location>
</feature>
<dbReference type="SUPFAM" id="SSF53649">
    <property type="entry name" value="Alkaline phosphatase-like"/>
    <property type="match status" value="1"/>
</dbReference>
<feature type="transmembrane region" description="Helical" evidence="1">
    <location>
        <begin position="571"/>
        <end position="589"/>
    </location>
</feature>
<dbReference type="Proteomes" id="UP000189464">
    <property type="component" value="Chromosome"/>
</dbReference>